<name>A0A2I0U9N8_LIMLA</name>
<dbReference type="Proteomes" id="UP000233556">
    <property type="component" value="Unassembled WGS sequence"/>
</dbReference>
<dbReference type="GO" id="GO:0061343">
    <property type="term" value="P:cell adhesion involved in heart morphogenesis"/>
    <property type="evidence" value="ECO:0007669"/>
    <property type="project" value="TreeGrafter"/>
</dbReference>
<dbReference type="EMBL" id="KZ505967">
    <property type="protein sequence ID" value="PKU42731.1"/>
    <property type="molecule type" value="Genomic_DNA"/>
</dbReference>
<evidence type="ECO:0000313" key="2">
    <source>
        <dbReference type="EMBL" id="PKU42731.1"/>
    </source>
</evidence>
<dbReference type="PANTHER" id="PTHR33395">
    <property type="entry name" value="TRANSCRIPTASE, PUTATIVE-RELATED-RELATED"/>
    <property type="match status" value="1"/>
</dbReference>
<dbReference type="SUPFAM" id="SSF56219">
    <property type="entry name" value="DNase I-like"/>
    <property type="match status" value="1"/>
</dbReference>
<dbReference type="Pfam" id="PF03372">
    <property type="entry name" value="Exo_endo_phos"/>
    <property type="match status" value="1"/>
</dbReference>
<feature type="domain" description="Endonuclease/exonuclease/phosphatase" evidence="1">
    <location>
        <begin position="6"/>
        <end position="197"/>
    </location>
</feature>
<sequence>MGNKQEELEAIVQQENYDIVAITETWWEDLHNWSAAIDGYQLFRRGRQGRRGGGVALYVRDIFECLELTNGNDRVECLWVKIKGKANKADIMVGVYYRPPNQDVEINEIFYHQLAKLSQSLALVLMGDLNFPDISWEYNMAEREQSRRFLEWVEDNFFTQMVSEPTRESALLDLLLVNREELVEEAEVGGRPGHSDHEMIESSILGETRRGVTKTATLDFRRANFDLFRRLLDKIPWEAALKDIGVQEGWTYFKTEVLKAQEQPVPVC</sequence>
<dbReference type="GO" id="GO:0031012">
    <property type="term" value="C:extracellular matrix"/>
    <property type="evidence" value="ECO:0007669"/>
    <property type="project" value="TreeGrafter"/>
</dbReference>
<accession>A0A2I0U9N8</accession>
<dbReference type="Gene3D" id="3.60.10.10">
    <property type="entry name" value="Endonuclease/exonuclease/phosphatase"/>
    <property type="match status" value="1"/>
</dbReference>
<keyword evidence="3" id="KW-1185">Reference proteome</keyword>
<reference evidence="3" key="1">
    <citation type="submission" date="2017-11" db="EMBL/GenBank/DDBJ databases">
        <authorList>
            <person name="Lima N.C."/>
            <person name="Parody-Merino A.M."/>
            <person name="Battley P.F."/>
            <person name="Fidler A.E."/>
            <person name="Prosdocimi F."/>
        </authorList>
    </citation>
    <scope>NUCLEOTIDE SEQUENCE [LARGE SCALE GENOMIC DNA]</scope>
</reference>
<dbReference type="InterPro" id="IPR036691">
    <property type="entry name" value="Endo/exonu/phosph_ase_sf"/>
</dbReference>
<dbReference type="GO" id="GO:0007508">
    <property type="term" value="P:larval heart development"/>
    <property type="evidence" value="ECO:0007669"/>
    <property type="project" value="TreeGrafter"/>
</dbReference>
<organism evidence="2 3">
    <name type="scientific">Limosa lapponica baueri</name>
    <dbReference type="NCBI Taxonomy" id="1758121"/>
    <lineage>
        <taxon>Eukaryota</taxon>
        <taxon>Metazoa</taxon>
        <taxon>Chordata</taxon>
        <taxon>Craniata</taxon>
        <taxon>Vertebrata</taxon>
        <taxon>Euteleostomi</taxon>
        <taxon>Archelosauria</taxon>
        <taxon>Archosauria</taxon>
        <taxon>Dinosauria</taxon>
        <taxon>Saurischia</taxon>
        <taxon>Theropoda</taxon>
        <taxon>Coelurosauria</taxon>
        <taxon>Aves</taxon>
        <taxon>Neognathae</taxon>
        <taxon>Neoaves</taxon>
        <taxon>Charadriiformes</taxon>
        <taxon>Scolopacidae</taxon>
        <taxon>Limosa</taxon>
    </lineage>
</organism>
<evidence type="ECO:0000259" key="1">
    <source>
        <dbReference type="Pfam" id="PF03372"/>
    </source>
</evidence>
<dbReference type="AlphaFoldDB" id="A0A2I0U9N8"/>
<proteinExistence type="predicted"/>
<reference evidence="3" key="2">
    <citation type="submission" date="2017-12" db="EMBL/GenBank/DDBJ databases">
        <title>Genome sequence of the Bar-tailed Godwit (Limosa lapponica baueri).</title>
        <authorList>
            <person name="Lima N.C.B."/>
            <person name="Parody-Merino A.M."/>
            <person name="Battley P.F."/>
            <person name="Fidler A.E."/>
            <person name="Prosdocimi F."/>
        </authorList>
    </citation>
    <scope>NUCLEOTIDE SEQUENCE [LARGE SCALE GENOMIC DNA]</scope>
</reference>
<dbReference type="InterPro" id="IPR005135">
    <property type="entry name" value="Endo/exonuclease/phosphatase"/>
</dbReference>
<dbReference type="OrthoDB" id="6152807at2759"/>
<protein>
    <submittedName>
        <fullName evidence="2">Adaptin ear-binding coat-associated protein 1</fullName>
    </submittedName>
</protein>
<dbReference type="GO" id="GO:0003824">
    <property type="term" value="F:catalytic activity"/>
    <property type="evidence" value="ECO:0007669"/>
    <property type="project" value="InterPro"/>
</dbReference>
<gene>
    <name evidence="2" type="ORF">llap_6980</name>
</gene>
<evidence type="ECO:0000313" key="3">
    <source>
        <dbReference type="Proteomes" id="UP000233556"/>
    </source>
</evidence>
<dbReference type="PANTHER" id="PTHR33395:SF22">
    <property type="entry name" value="REVERSE TRANSCRIPTASE DOMAIN-CONTAINING PROTEIN"/>
    <property type="match status" value="1"/>
</dbReference>